<gene>
    <name evidence="1" type="ORF">S01H4_15571</name>
</gene>
<protein>
    <submittedName>
        <fullName evidence="1">Uncharacterized protein</fullName>
    </submittedName>
</protein>
<dbReference type="AlphaFoldDB" id="X0ZKY3"/>
<dbReference type="InterPro" id="IPR016102">
    <property type="entry name" value="Succinyl-CoA_synth-like"/>
</dbReference>
<sequence length="130" mass="14723">MAGTSPNNPLDFAAQFFAINIVKEVIDIVLSDKIIDGLVIDLPGFYLTLPVRIKDSEAFFNLTLESLSLGHKHKKPLILITQHLTRPNTLNDFLTKIKEKKIAIFGDPQEFLPILPKITNFNERLEKTTH</sequence>
<comment type="caution">
    <text evidence="1">The sequence shown here is derived from an EMBL/GenBank/DDBJ whole genome shotgun (WGS) entry which is preliminary data.</text>
</comment>
<dbReference type="Gene3D" id="3.40.50.261">
    <property type="entry name" value="Succinyl-CoA synthetase domains"/>
    <property type="match status" value="1"/>
</dbReference>
<name>X0ZKY3_9ZZZZ</name>
<proteinExistence type="predicted"/>
<evidence type="ECO:0000313" key="1">
    <source>
        <dbReference type="EMBL" id="GAG70325.1"/>
    </source>
</evidence>
<accession>X0ZKY3</accession>
<organism evidence="1">
    <name type="scientific">marine sediment metagenome</name>
    <dbReference type="NCBI Taxonomy" id="412755"/>
    <lineage>
        <taxon>unclassified sequences</taxon>
        <taxon>metagenomes</taxon>
        <taxon>ecological metagenomes</taxon>
    </lineage>
</organism>
<dbReference type="EMBL" id="BART01006823">
    <property type="protein sequence ID" value="GAG70325.1"/>
    <property type="molecule type" value="Genomic_DNA"/>
</dbReference>
<reference evidence="1" key="1">
    <citation type="journal article" date="2014" name="Front. Microbiol.">
        <title>High frequency of phylogenetically diverse reductive dehalogenase-homologous genes in deep subseafloor sedimentary metagenomes.</title>
        <authorList>
            <person name="Kawai M."/>
            <person name="Futagami T."/>
            <person name="Toyoda A."/>
            <person name="Takaki Y."/>
            <person name="Nishi S."/>
            <person name="Hori S."/>
            <person name="Arai W."/>
            <person name="Tsubouchi T."/>
            <person name="Morono Y."/>
            <person name="Uchiyama I."/>
            <person name="Ito T."/>
            <person name="Fujiyama A."/>
            <person name="Inagaki F."/>
            <person name="Takami H."/>
        </authorList>
    </citation>
    <scope>NUCLEOTIDE SEQUENCE</scope>
    <source>
        <strain evidence="1">Expedition CK06-06</strain>
    </source>
</reference>